<proteinExistence type="predicted"/>
<protein>
    <submittedName>
        <fullName evidence="3">Alpha-galactosidase</fullName>
        <ecNumber evidence="3">3.2.1.22</ecNumber>
    </submittedName>
</protein>
<dbReference type="InterPro" id="IPR017853">
    <property type="entry name" value="GH"/>
</dbReference>
<dbReference type="Proteomes" id="UP000032360">
    <property type="component" value="Unassembled WGS sequence"/>
</dbReference>
<dbReference type="EC" id="3.2.1.22" evidence="3"/>
<dbReference type="PANTHER" id="PTHR43053">
    <property type="entry name" value="GLYCOSIDASE FAMILY 31"/>
    <property type="match status" value="1"/>
</dbReference>
<reference evidence="3 4" key="1">
    <citation type="submission" date="2015-01" db="EMBL/GenBank/DDBJ databases">
        <title>Draft genome of the acidophilic iron oxidizer Acidithrix ferrooxidans strain Py-F3.</title>
        <authorList>
            <person name="Poehlein A."/>
            <person name="Eisen S."/>
            <person name="Schloemann M."/>
            <person name="Johnson B.D."/>
            <person name="Daniel R."/>
            <person name="Muehling M."/>
        </authorList>
    </citation>
    <scope>NUCLEOTIDE SEQUENCE [LARGE SCALE GENOMIC DNA]</scope>
    <source>
        <strain evidence="3 4">Py-F3</strain>
    </source>
</reference>
<dbReference type="InterPro" id="IPR050985">
    <property type="entry name" value="Alpha-glycosidase_related"/>
</dbReference>
<keyword evidence="1 3" id="KW-0378">Hydrolase</keyword>
<dbReference type="SUPFAM" id="SSF51445">
    <property type="entry name" value="(Trans)glycosidases"/>
    <property type="match status" value="1"/>
</dbReference>
<dbReference type="InterPro" id="IPR013785">
    <property type="entry name" value="Aldolase_TIM"/>
</dbReference>
<organism evidence="3 4">
    <name type="scientific">Acidithrix ferrooxidans</name>
    <dbReference type="NCBI Taxonomy" id="1280514"/>
    <lineage>
        <taxon>Bacteria</taxon>
        <taxon>Bacillati</taxon>
        <taxon>Actinomycetota</taxon>
        <taxon>Acidimicrobiia</taxon>
        <taxon>Acidimicrobiales</taxon>
        <taxon>Acidimicrobiaceae</taxon>
        <taxon>Acidithrix</taxon>
    </lineage>
</organism>
<dbReference type="OrthoDB" id="9758822at2"/>
<dbReference type="AlphaFoldDB" id="A0A0D8HNN5"/>
<sequence length="460" mass="50434">MVSLHFDEIADIEIDPDRALVYELGWQSWSPSGSYSFKSTSPRPLKKIWQAMAYRPEFVDPSNCFQSDGVLIVNPGDGRPIVSFGVADIQGQIPHILATPKGNKHLVISSNLPIEARSWPSAVTIEDALSGWAELILSKMELQPLKAIAPAWCSWYCYWFNVTQNDIVGALGDITRAQLPITTIQIDDGWQEAIGDWTISKRFGDLKSTIATIKEAGKESGIWLAPFLVGANSQLAEKNPSWILGGADAGFNWNQSLLALDTTANGAMDYLLETFTMLKELGVTYFKLDFLYAGAMEGNRNRDIPSEVAYRQAMASIRECVGDEATIVGCGAPILSSVGLVDAMRISPDISPLWDPPEQDLSQPGSRAAILNSRARRALHGRFWVNDPDCLLLRPSIENRELIADAVASTNGLRTFSDPISSLDEWAIAKVRELITPAETAPAVPSPRVASVQYISQQVQ</sequence>
<dbReference type="RefSeq" id="WP_052604168.1">
    <property type="nucleotide sequence ID" value="NZ_JXYS01000007.1"/>
</dbReference>
<evidence type="ECO:0000256" key="2">
    <source>
        <dbReference type="ARBA" id="ARBA00023295"/>
    </source>
</evidence>
<keyword evidence="2 3" id="KW-0326">Glycosidase</keyword>
<dbReference type="Gene3D" id="3.20.20.70">
    <property type="entry name" value="Aldolase class I"/>
    <property type="match status" value="1"/>
</dbReference>
<keyword evidence="4" id="KW-1185">Reference proteome</keyword>
<accession>A0A0D8HNN5</accession>
<comment type="caution">
    <text evidence="3">The sequence shown here is derived from an EMBL/GenBank/DDBJ whole genome shotgun (WGS) entry which is preliminary data.</text>
</comment>
<evidence type="ECO:0000313" key="4">
    <source>
        <dbReference type="Proteomes" id="UP000032360"/>
    </source>
</evidence>
<dbReference type="Pfam" id="PF02065">
    <property type="entry name" value="Melibiase"/>
    <property type="match status" value="1"/>
</dbReference>
<dbReference type="GO" id="GO:0016052">
    <property type="term" value="P:carbohydrate catabolic process"/>
    <property type="evidence" value="ECO:0007669"/>
    <property type="project" value="InterPro"/>
</dbReference>
<name>A0A0D8HNN5_9ACTN</name>
<dbReference type="GO" id="GO:0004557">
    <property type="term" value="F:alpha-galactosidase activity"/>
    <property type="evidence" value="ECO:0007669"/>
    <property type="project" value="UniProtKB-EC"/>
</dbReference>
<dbReference type="InterPro" id="IPR002252">
    <property type="entry name" value="Glyco_hydro_36"/>
</dbReference>
<evidence type="ECO:0000256" key="1">
    <source>
        <dbReference type="ARBA" id="ARBA00022801"/>
    </source>
</evidence>
<evidence type="ECO:0000313" key="3">
    <source>
        <dbReference type="EMBL" id="KJF18746.1"/>
    </source>
</evidence>
<dbReference type="PANTHER" id="PTHR43053:SF3">
    <property type="entry name" value="ALPHA-GALACTOSIDASE C-RELATED"/>
    <property type="match status" value="1"/>
</dbReference>
<gene>
    <name evidence="3" type="primary">rafA</name>
    <name evidence="3" type="ORF">AXFE_03550</name>
</gene>
<dbReference type="EMBL" id="JXYS01000007">
    <property type="protein sequence ID" value="KJF18746.1"/>
    <property type="molecule type" value="Genomic_DNA"/>
</dbReference>
<dbReference type="CDD" id="cd14791">
    <property type="entry name" value="GH36"/>
    <property type="match status" value="1"/>
</dbReference>
<dbReference type="STRING" id="1280514.AXFE_03550"/>